<feature type="transmembrane region" description="Helical" evidence="2">
    <location>
        <begin position="193"/>
        <end position="214"/>
    </location>
</feature>
<keyword evidence="2" id="KW-0812">Transmembrane</keyword>
<comment type="caution">
    <text evidence="3">The sequence shown here is derived from an EMBL/GenBank/DDBJ whole genome shotgun (WGS) entry which is preliminary data.</text>
</comment>
<accession>A0AAD7CD66</accession>
<evidence type="ECO:0000313" key="4">
    <source>
        <dbReference type="Proteomes" id="UP001221757"/>
    </source>
</evidence>
<sequence length="216" mass="23906">MTSDARPVSADTHGGTRAGGPTLTSRGELRHKHRSKIQKQREILSRHPPPPHWRASPLSEPFGRLRRNLFNMLCITSFGHAGLDPIWAAIRLEEEGDESVWLDGIRQICDRLKNLVVVASLLLSTAAAFITISPPRAAIVNYTLRGPYICMLGSFGLLVGGIIVASFCFLISCKARPRWSEQILYADRFHVHCTLLVLSYPFFSIGLGTLLLAFGT</sequence>
<dbReference type="AlphaFoldDB" id="A0AAD7CD66"/>
<dbReference type="EMBL" id="JARKIE010000390">
    <property type="protein sequence ID" value="KAJ7645851.1"/>
    <property type="molecule type" value="Genomic_DNA"/>
</dbReference>
<evidence type="ECO:0000313" key="3">
    <source>
        <dbReference type="EMBL" id="KAJ7645851.1"/>
    </source>
</evidence>
<feature type="region of interest" description="Disordered" evidence="1">
    <location>
        <begin position="1"/>
        <end position="58"/>
    </location>
</feature>
<feature type="transmembrane region" description="Helical" evidence="2">
    <location>
        <begin position="115"/>
        <end position="134"/>
    </location>
</feature>
<keyword evidence="2" id="KW-0472">Membrane</keyword>
<dbReference type="Proteomes" id="UP001221757">
    <property type="component" value="Unassembled WGS sequence"/>
</dbReference>
<evidence type="ECO:0000256" key="2">
    <source>
        <dbReference type="SAM" id="Phobius"/>
    </source>
</evidence>
<protein>
    <submittedName>
        <fullName evidence="3">Uncharacterized protein</fullName>
    </submittedName>
</protein>
<organism evidence="3 4">
    <name type="scientific">Mycena rosella</name>
    <name type="common">Pink bonnet</name>
    <name type="synonym">Agaricus rosellus</name>
    <dbReference type="NCBI Taxonomy" id="1033263"/>
    <lineage>
        <taxon>Eukaryota</taxon>
        <taxon>Fungi</taxon>
        <taxon>Dikarya</taxon>
        <taxon>Basidiomycota</taxon>
        <taxon>Agaricomycotina</taxon>
        <taxon>Agaricomycetes</taxon>
        <taxon>Agaricomycetidae</taxon>
        <taxon>Agaricales</taxon>
        <taxon>Marasmiineae</taxon>
        <taxon>Mycenaceae</taxon>
        <taxon>Mycena</taxon>
    </lineage>
</organism>
<proteinExistence type="predicted"/>
<gene>
    <name evidence="3" type="ORF">B0H17DRAFT_1163825</name>
</gene>
<name>A0AAD7CD66_MYCRO</name>
<feature type="transmembrane region" description="Helical" evidence="2">
    <location>
        <begin position="146"/>
        <end position="172"/>
    </location>
</feature>
<keyword evidence="4" id="KW-1185">Reference proteome</keyword>
<reference evidence="3" key="1">
    <citation type="submission" date="2023-03" db="EMBL/GenBank/DDBJ databases">
        <title>Massive genome expansion in bonnet fungi (Mycena s.s.) driven by repeated elements and novel gene families across ecological guilds.</title>
        <authorList>
            <consortium name="Lawrence Berkeley National Laboratory"/>
            <person name="Harder C.B."/>
            <person name="Miyauchi S."/>
            <person name="Viragh M."/>
            <person name="Kuo A."/>
            <person name="Thoen E."/>
            <person name="Andreopoulos B."/>
            <person name="Lu D."/>
            <person name="Skrede I."/>
            <person name="Drula E."/>
            <person name="Henrissat B."/>
            <person name="Morin E."/>
            <person name="Kohler A."/>
            <person name="Barry K."/>
            <person name="LaButti K."/>
            <person name="Morin E."/>
            <person name="Salamov A."/>
            <person name="Lipzen A."/>
            <person name="Mereny Z."/>
            <person name="Hegedus B."/>
            <person name="Baldrian P."/>
            <person name="Stursova M."/>
            <person name="Weitz H."/>
            <person name="Taylor A."/>
            <person name="Grigoriev I.V."/>
            <person name="Nagy L.G."/>
            <person name="Martin F."/>
            <person name="Kauserud H."/>
        </authorList>
    </citation>
    <scope>NUCLEOTIDE SEQUENCE</scope>
    <source>
        <strain evidence="3">CBHHK067</strain>
    </source>
</reference>
<keyword evidence="2" id="KW-1133">Transmembrane helix</keyword>
<feature type="compositionally biased region" description="Basic residues" evidence="1">
    <location>
        <begin position="29"/>
        <end position="38"/>
    </location>
</feature>
<evidence type="ECO:0000256" key="1">
    <source>
        <dbReference type="SAM" id="MobiDB-lite"/>
    </source>
</evidence>